<organism evidence="8 9">
    <name type="scientific">Flavobacterium phragmitis</name>
    <dbReference type="NCBI Taxonomy" id="739143"/>
    <lineage>
        <taxon>Bacteria</taxon>
        <taxon>Pseudomonadati</taxon>
        <taxon>Bacteroidota</taxon>
        <taxon>Flavobacteriia</taxon>
        <taxon>Flavobacteriales</taxon>
        <taxon>Flavobacteriaceae</taxon>
        <taxon>Flavobacterium</taxon>
    </lineage>
</organism>
<gene>
    <name evidence="8" type="ORF">SAMN05216297_10953</name>
</gene>
<dbReference type="InterPro" id="IPR011990">
    <property type="entry name" value="TPR-like_helical_dom_sf"/>
</dbReference>
<evidence type="ECO:0000256" key="4">
    <source>
        <dbReference type="ARBA" id="ARBA00023136"/>
    </source>
</evidence>
<dbReference type="Proteomes" id="UP000199672">
    <property type="component" value="Unassembled WGS sequence"/>
</dbReference>
<evidence type="ECO:0000259" key="6">
    <source>
        <dbReference type="Pfam" id="PF07980"/>
    </source>
</evidence>
<evidence type="ECO:0000259" key="7">
    <source>
        <dbReference type="Pfam" id="PF14322"/>
    </source>
</evidence>
<accession>A0A1I1T8D5</accession>
<comment type="similarity">
    <text evidence="2">Belongs to the SusD family.</text>
</comment>
<evidence type="ECO:0000313" key="8">
    <source>
        <dbReference type="EMBL" id="SFD54852.1"/>
    </source>
</evidence>
<feature type="domain" description="SusD-like N-terminal" evidence="7">
    <location>
        <begin position="79"/>
        <end position="218"/>
    </location>
</feature>
<sequence>MKKYIAFLFLGTLTFLGCSDLEEKPVGIIRPDNFFNNTDDLQAAVNGAFANIAHNNYWGREFTIALMLRDDMADIGDRTTQAARIDVNDMSMNDTNALVANFWPQSYVIITAANQAIEGAKKTPGDPAKVNAIVAQAYFARAFAYYHLVRLFGDIPYIDFVVTDVKQINSMSKTKEADVYPKIIADLEFAKQWLEDKPKVKAVPGKGTAAGYLASVYLTLGNFQKAYDEAKYVITNEAKFGLGLDADFQDLFNATKTATLKEPLFTVDFNNLTSGNYGQDYTAFFTGSLKDDSYSYGQGFSVAVPSLKVFNTWDQRDYRRAVSFDTIIRKKTGPGGALQVYPSSDNEKAPRPHIAKYFRFPGKAGANGRTSQHNYITMRFAEVLLTAAEALNEITPGTTEADGYVNRVRARARNKAGKLVSFPANVTPGLSQADFRKMVIDERRLELAFEYVRWYDIKRLKIGPEVFGPNGLEPHANFDPNKDYLWPLPGTELAINPNLKPNNPGY</sequence>
<name>A0A1I1T8D5_9FLAO</name>
<dbReference type="InterPro" id="IPR033985">
    <property type="entry name" value="SusD-like_N"/>
</dbReference>
<evidence type="ECO:0000256" key="2">
    <source>
        <dbReference type="ARBA" id="ARBA00006275"/>
    </source>
</evidence>
<feature type="domain" description="RagB/SusD" evidence="6">
    <location>
        <begin position="342"/>
        <end position="506"/>
    </location>
</feature>
<dbReference type="InterPro" id="IPR012944">
    <property type="entry name" value="SusD_RagB_dom"/>
</dbReference>
<keyword evidence="5" id="KW-0998">Cell outer membrane</keyword>
<keyword evidence="3" id="KW-0732">Signal</keyword>
<evidence type="ECO:0000256" key="1">
    <source>
        <dbReference type="ARBA" id="ARBA00004442"/>
    </source>
</evidence>
<dbReference type="AlphaFoldDB" id="A0A1I1T8D5"/>
<protein>
    <submittedName>
        <fullName evidence="8">Starch-binding associating with outer membrane</fullName>
    </submittedName>
</protein>
<evidence type="ECO:0000256" key="5">
    <source>
        <dbReference type="ARBA" id="ARBA00023237"/>
    </source>
</evidence>
<dbReference type="RefSeq" id="WP_091495523.1">
    <property type="nucleotide sequence ID" value="NZ_FOMH01000009.1"/>
</dbReference>
<keyword evidence="9" id="KW-1185">Reference proteome</keyword>
<comment type="subcellular location">
    <subcellularLocation>
        <location evidence="1">Cell outer membrane</location>
    </subcellularLocation>
</comment>
<dbReference type="Pfam" id="PF14322">
    <property type="entry name" value="SusD-like_3"/>
    <property type="match status" value="1"/>
</dbReference>
<evidence type="ECO:0000256" key="3">
    <source>
        <dbReference type="ARBA" id="ARBA00022729"/>
    </source>
</evidence>
<dbReference type="Gene3D" id="1.25.40.390">
    <property type="match status" value="1"/>
</dbReference>
<dbReference type="EMBL" id="FOMH01000009">
    <property type="protein sequence ID" value="SFD54852.1"/>
    <property type="molecule type" value="Genomic_DNA"/>
</dbReference>
<dbReference type="OrthoDB" id="5694214at2"/>
<dbReference type="PROSITE" id="PS51257">
    <property type="entry name" value="PROKAR_LIPOPROTEIN"/>
    <property type="match status" value="1"/>
</dbReference>
<dbReference type="STRING" id="739143.SAMN05216297_10953"/>
<keyword evidence="4" id="KW-0472">Membrane</keyword>
<evidence type="ECO:0000313" key="9">
    <source>
        <dbReference type="Proteomes" id="UP000199672"/>
    </source>
</evidence>
<dbReference type="SUPFAM" id="SSF48452">
    <property type="entry name" value="TPR-like"/>
    <property type="match status" value="1"/>
</dbReference>
<reference evidence="9" key="1">
    <citation type="submission" date="2016-10" db="EMBL/GenBank/DDBJ databases">
        <authorList>
            <person name="Varghese N."/>
            <person name="Submissions S."/>
        </authorList>
    </citation>
    <scope>NUCLEOTIDE SEQUENCE [LARGE SCALE GENOMIC DNA]</scope>
    <source>
        <strain evidence="9">CGMCC 1.10370</strain>
    </source>
</reference>
<proteinExistence type="inferred from homology"/>
<dbReference type="Pfam" id="PF07980">
    <property type="entry name" value="SusD_RagB"/>
    <property type="match status" value="1"/>
</dbReference>
<dbReference type="GO" id="GO:0009279">
    <property type="term" value="C:cell outer membrane"/>
    <property type="evidence" value="ECO:0007669"/>
    <property type="project" value="UniProtKB-SubCell"/>
</dbReference>